<dbReference type="OrthoDB" id="2288928at2759"/>
<dbReference type="PROSITE" id="PS00678">
    <property type="entry name" value="WD_REPEATS_1"/>
    <property type="match status" value="1"/>
</dbReference>
<dbReference type="InterPro" id="IPR050505">
    <property type="entry name" value="WDR55/POC1"/>
</dbReference>
<keyword evidence="7" id="KW-1185">Reference proteome</keyword>
<dbReference type="SUPFAM" id="SSF50978">
    <property type="entry name" value="WD40 repeat-like"/>
    <property type="match status" value="1"/>
</dbReference>
<dbReference type="PANTHER" id="PTHR44019">
    <property type="entry name" value="WD REPEAT-CONTAINING PROTEIN 55"/>
    <property type="match status" value="1"/>
</dbReference>
<dbReference type="InterPro" id="IPR001680">
    <property type="entry name" value="WD40_rpt"/>
</dbReference>
<evidence type="ECO:0000256" key="5">
    <source>
        <dbReference type="SAM" id="MobiDB-lite"/>
    </source>
</evidence>
<dbReference type="Gene3D" id="2.130.10.10">
    <property type="entry name" value="YVTN repeat-like/Quinoprotein amine dehydrogenase"/>
    <property type="match status" value="2"/>
</dbReference>
<dbReference type="InterPro" id="IPR015943">
    <property type="entry name" value="WD40/YVTN_repeat-like_dom_sf"/>
</dbReference>
<keyword evidence="2 4" id="KW-0853">WD repeat</keyword>
<dbReference type="InterPro" id="IPR036322">
    <property type="entry name" value="WD40_repeat_dom_sf"/>
</dbReference>
<sequence length="358" mass="39690">MHSTSNQDYRNDDDCDNGNHAVATNEETTIPDSIACPQQVTDICFHTTKPAIIVGDILGKVTLYSYDDEGKVHELRTHEHHKKTIRCVRVTADGQTMFTAGKDKSWCKVDLESGALLHEQSKAHEGAIYSAEVIDSNVMLTGDEDGVIKMWDMRRLPGPVMELKENDDYISDMVCHDDRKHLLVSSGDGTLSCVNIKNRKLELQSELFDSDFLSLAIMKNASKVVCGDGDGTLQIFNWGEWGNVSDRYPGHSGSIDSMLPLSEDVICTGCEDGKLRLVHILPNSIESIIGSHGDFPIQSLTLSHDGALIASASHDEHVKFWKTPDVDKVTVGSHSKRKGKKVGKHEKLKERKAFFNDL</sequence>
<dbReference type="PROSITE" id="PS50082">
    <property type="entry name" value="WD_REPEATS_2"/>
    <property type="match status" value="2"/>
</dbReference>
<keyword evidence="3" id="KW-0677">Repeat</keyword>
<dbReference type="EMBL" id="VXIV02000493">
    <property type="protein sequence ID" value="KAF6037957.1"/>
    <property type="molecule type" value="Genomic_DNA"/>
</dbReference>
<evidence type="ECO:0000256" key="1">
    <source>
        <dbReference type="ARBA" id="ARBA00007625"/>
    </source>
</evidence>
<proteinExistence type="inferred from homology"/>
<protein>
    <recommendedName>
        <fullName evidence="8">WDR55</fullName>
    </recommendedName>
</protein>
<accession>A0A7J7KIB2</accession>
<dbReference type="Pfam" id="PF24796">
    <property type="entry name" value="WDR55"/>
    <property type="match status" value="1"/>
</dbReference>
<evidence type="ECO:0000313" key="6">
    <source>
        <dbReference type="EMBL" id="KAF6037957.1"/>
    </source>
</evidence>
<dbReference type="Proteomes" id="UP000593567">
    <property type="component" value="Unassembled WGS sequence"/>
</dbReference>
<feature type="repeat" description="WD" evidence="4">
    <location>
        <begin position="121"/>
        <end position="154"/>
    </location>
</feature>
<dbReference type="InterPro" id="IPR019775">
    <property type="entry name" value="WD40_repeat_CS"/>
</dbReference>
<organism evidence="6 7">
    <name type="scientific">Bugula neritina</name>
    <name type="common">Brown bryozoan</name>
    <name type="synonym">Sertularia neritina</name>
    <dbReference type="NCBI Taxonomy" id="10212"/>
    <lineage>
        <taxon>Eukaryota</taxon>
        <taxon>Metazoa</taxon>
        <taxon>Spiralia</taxon>
        <taxon>Lophotrochozoa</taxon>
        <taxon>Bryozoa</taxon>
        <taxon>Gymnolaemata</taxon>
        <taxon>Cheilostomatida</taxon>
        <taxon>Flustrina</taxon>
        <taxon>Buguloidea</taxon>
        <taxon>Bugulidae</taxon>
        <taxon>Bugula</taxon>
    </lineage>
</organism>
<gene>
    <name evidence="6" type="ORF">EB796_003735</name>
</gene>
<dbReference type="PANTHER" id="PTHR44019:SF20">
    <property type="entry name" value="WD REPEAT-CONTAINING PROTEIN 55"/>
    <property type="match status" value="1"/>
</dbReference>
<feature type="repeat" description="WD" evidence="4">
    <location>
        <begin position="297"/>
        <end position="331"/>
    </location>
</feature>
<dbReference type="SMART" id="SM00320">
    <property type="entry name" value="WD40"/>
    <property type="match status" value="7"/>
</dbReference>
<name>A0A7J7KIB2_BUGNE</name>
<feature type="region of interest" description="Disordered" evidence="5">
    <location>
        <begin position="1"/>
        <end position="20"/>
    </location>
</feature>
<reference evidence="6" key="1">
    <citation type="submission" date="2020-06" db="EMBL/GenBank/DDBJ databases">
        <title>Draft genome of Bugula neritina, a colonial animal packing powerful symbionts and potential medicines.</title>
        <authorList>
            <person name="Rayko M."/>
        </authorList>
    </citation>
    <scope>NUCLEOTIDE SEQUENCE [LARGE SCALE GENOMIC DNA]</scope>
    <source>
        <strain evidence="6">Kwan_BN1</strain>
    </source>
</reference>
<comment type="caution">
    <text evidence="6">The sequence shown here is derived from an EMBL/GenBank/DDBJ whole genome shotgun (WGS) entry which is preliminary data.</text>
</comment>
<evidence type="ECO:0008006" key="8">
    <source>
        <dbReference type="Google" id="ProtNLM"/>
    </source>
</evidence>
<evidence type="ECO:0000256" key="4">
    <source>
        <dbReference type="PROSITE-ProRule" id="PRU00221"/>
    </source>
</evidence>
<evidence type="ECO:0000313" key="7">
    <source>
        <dbReference type="Proteomes" id="UP000593567"/>
    </source>
</evidence>
<dbReference type="AlphaFoldDB" id="A0A7J7KIB2"/>
<comment type="similarity">
    <text evidence="1">Belongs to the WD repeat WDR55 family.</text>
</comment>
<evidence type="ECO:0000256" key="3">
    <source>
        <dbReference type="ARBA" id="ARBA00022737"/>
    </source>
</evidence>
<evidence type="ECO:0000256" key="2">
    <source>
        <dbReference type="ARBA" id="ARBA00022574"/>
    </source>
</evidence>